<evidence type="ECO:0000256" key="3">
    <source>
        <dbReference type="ARBA" id="ARBA00022840"/>
    </source>
</evidence>
<feature type="binding site" evidence="5">
    <location>
        <position position="189"/>
    </location>
    <ligand>
        <name>biotin</name>
        <dbReference type="ChEBI" id="CHEBI:57586"/>
    </ligand>
</feature>
<dbReference type="NCBIfam" id="TIGR00121">
    <property type="entry name" value="birA_ligase"/>
    <property type="match status" value="1"/>
</dbReference>
<dbReference type="Pfam" id="PF08279">
    <property type="entry name" value="HTH_11"/>
    <property type="match status" value="1"/>
</dbReference>
<accession>G9QP39</accession>
<evidence type="ECO:0000256" key="4">
    <source>
        <dbReference type="ARBA" id="ARBA00023267"/>
    </source>
</evidence>
<dbReference type="GO" id="GO:0005524">
    <property type="term" value="F:ATP binding"/>
    <property type="evidence" value="ECO:0007669"/>
    <property type="project" value="UniProtKB-UniRule"/>
</dbReference>
<gene>
    <name evidence="5" type="primary">birA</name>
    <name evidence="7" type="ORF">HMPREF1015_00056</name>
</gene>
<comment type="caution">
    <text evidence="5">Lacks conserved residue(s) required for the propagation of feature annotation.</text>
</comment>
<dbReference type="SUPFAM" id="SSF50037">
    <property type="entry name" value="C-terminal domain of transcriptional repressors"/>
    <property type="match status" value="1"/>
</dbReference>
<dbReference type="PATRIC" id="fig|665952.3.peg.2921"/>
<dbReference type="InterPro" id="IPR030855">
    <property type="entry name" value="Bifunct_BirA"/>
</dbReference>
<dbReference type="InterPro" id="IPR036388">
    <property type="entry name" value="WH-like_DNA-bd_sf"/>
</dbReference>
<dbReference type="GO" id="GO:0003677">
    <property type="term" value="F:DNA binding"/>
    <property type="evidence" value="ECO:0007669"/>
    <property type="project" value="UniProtKB-UniRule"/>
</dbReference>
<keyword evidence="1 5" id="KW-0436">Ligase</keyword>
<dbReference type="CDD" id="cd16442">
    <property type="entry name" value="BPL"/>
    <property type="match status" value="1"/>
</dbReference>
<dbReference type="InterPro" id="IPR004408">
    <property type="entry name" value="Biotin_CoA_COase_ligase"/>
</dbReference>
<feature type="DNA-binding region" description="H-T-H motif" evidence="5">
    <location>
        <begin position="23"/>
        <end position="42"/>
    </location>
</feature>
<feature type="domain" description="BPL/LPL catalytic" evidence="6">
    <location>
        <begin position="74"/>
        <end position="260"/>
    </location>
</feature>
<evidence type="ECO:0000313" key="8">
    <source>
        <dbReference type="Proteomes" id="UP000011747"/>
    </source>
</evidence>
<dbReference type="PANTHER" id="PTHR12835:SF5">
    <property type="entry name" value="BIOTIN--PROTEIN LIGASE"/>
    <property type="match status" value="1"/>
</dbReference>
<dbReference type="InterPro" id="IPR045864">
    <property type="entry name" value="aa-tRNA-synth_II/BPL/LPL"/>
</dbReference>
<keyword evidence="8" id="KW-1185">Reference proteome</keyword>
<keyword evidence="5" id="KW-0804">Transcription</keyword>
<dbReference type="Gene3D" id="1.10.10.10">
    <property type="entry name" value="Winged helix-like DNA-binding domain superfamily/Winged helix DNA-binding domain"/>
    <property type="match status" value="1"/>
</dbReference>
<dbReference type="EMBL" id="ACWF01000149">
    <property type="protein sequence ID" value="EHL74295.1"/>
    <property type="molecule type" value="Genomic_DNA"/>
</dbReference>
<dbReference type="GO" id="GO:0005737">
    <property type="term" value="C:cytoplasm"/>
    <property type="evidence" value="ECO:0007669"/>
    <property type="project" value="TreeGrafter"/>
</dbReference>
<dbReference type="Pfam" id="PF02237">
    <property type="entry name" value="BPL_C"/>
    <property type="match status" value="1"/>
</dbReference>
<dbReference type="GO" id="GO:0016740">
    <property type="term" value="F:transferase activity"/>
    <property type="evidence" value="ECO:0007669"/>
    <property type="project" value="UniProtKB-ARBA"/>
</dbReference>
<sequence>MQSVVRTKLLEAFSKAEGEFLSGQELADIIGCSRTAVWKHMEELRKEGFELEAVRKKGYRIISMPDKVTANEILLGLKTRFMGRKIVHKETVDSTQIEAHRLSQEGCPEGTVVIAEEQTAGRGRMTREWYSPESSGIWMSIILKPTLPPQQAPQFTLLTAVAIVEAIEEITGLQPKIKWPNDILINGKKMTGILTELQANADQIYAIIIGIGMNVNQLQFPDELKNIATSLAIEKGEKVFRPKLIQRILEKLEQYYDLYLNEGFAPIKALWEQYAISIGKHIKARTITGVITGKALGITDEGVLQLQDANGTIHNIYSADIEI</sequence>
<proteinExistence type="inferred from homology"/>
<dbReference type="InterPro" id="IPR004143">
    <property type="entry name" value="BPL_LPL_catalytic"/>
</dbReference>
<dbReference type="HOGENOM" id="CLU_051096_0_0_9"/>
<dbReference type="Gene3D" id="2.30.30.100">
    <property type="match status" value="1"/>
</dbReference>
<keyword evidence="2 5" id="KW-0547">Nucleotide-binding</keyword>
<name>G9QP39_9BACI</name>
<dbReference type="PANTHER" id="PTHR12835">
    <property type="entry name" value="BIOTIN PROTEIN LIGASE"/>
    <property type="match status" value="1"/>
</dbReference>
<evidence type="ECO:0000259" key="6">
    <source>
        <dbReference type="PROSITE" id="PS51733"/>
    </source>
</evidence>
<comment type="catalytic activity">
    <reaction evidence="5">
        <text>biotin + L-lysyl-[protein] + ATP = N(6)-biotinyl-L-lysyl-[protein] + AMP + diphosphate + H(+)</text>
        <dbReference type="Rhea" id="RHEA:11756"/>
        <dbReference type="Rhea" id="RHEA-COMP:9752"/>
        <dbReference type="Rhea" id="RHEA-COMP:10505"/>
        <dbReference type="ChEBI" id="CHEBI:15378"/>
        <dbReference type="ChEBI" id="CHEBI:29969"/>
        <dbReference type="ChEBI" id="CHEBI:30616"/>
        <dbReference type="ChEBI" id="CHEBI:33019"/>
        <dbReference type="ChEBI" id="CHEBI:57586"/>
        <dbReference type="ChEBI" id="CHEBI:83144"/>
        <dbReference type="ChEBI" id="CHEBI:456215"/>
        <dbReference type="EC" id="6.3.4.15"/>
    </reaction>
</comment>
<organism evidence="7 8">
    <name type="scientific">Bacillus smithii 7_3_47FAA</name>
    <dbReference type="NCBI Taxonomy" id="665952"/>
    <lineage>
        <taxon>Bacteria</taxon>
        <taxon>Bacillati</taxon>
        <taxon>Bacillota</taxon>
        <taxon>Bacilli</taxon>
        <taxon>Bacillales</taxon>
        <taxon>Bacillaceae</taxon>
        <taxon>Bacillus</taxon>
    </lineage>
</organism>
<keyword evidence="5" id="KW-0678">Repressor</keyword>
<reference evidence="7 8" key="1">
    <citation type="submission" date="2011-09" db="EMBL/GenBank/DDBJ databases">
        <title>The Genome Sequence of Bacillus smithii 7_3_47FAA.</title>
        <authorList>
            <consortium name="The Broad Institute Genome Sequencing Platform"/>
            <person name="Earl A."/>
            <person name="Ward D."/>
            <person name="Feldgarden M."/>
            <person name="Gevers D."/>
            <person name="Daigneault M."/>
            <person name="Strauss J."/>
            <person name="Allen-Vercoe E."/>
            <person name="Young S.K."/>
            <person name="Zeng Q."/>
            <person name="Gargeya S."/>
            <person name="Fitzgerald M."/>
            <person name="Haas B."/>
            <person name="Abouelleil A."/>
            <person name="Alvarado L."/>
            <person name="Arachchi H.M."/>
            <person name="Berlin A."/>
            <person name="Brown A."/>
            <person name="Chapman S.B."/>
            <person name="Chen Z."/>
            <person name="Dunbar C."/>
            <person name="Freedman E."/>
            <person name="Gearin G."/>
            <person name="Goldberg J."/>
            <person name="Griggs A."/>
            <person name="Gujja S."/>
            <person name="Heiman D."/>
            <person name="Howarth C."/>
            <person name="Larson L."/>
            <person name="Lui A."/>
            <person name="MacDonald P.J.P."/>
            <person name="Montmayeur A."/>
            <person name="Murphy C."/>
            <person name="Neiman D."/>
            <person name="Pearson M."/>
            <person name="Priest M."/>
            <person name="Roberts A."/>
            <person name="Saif S."/>
            <person name="Shea T."/>
            <person name="Shenoy N."/>
            <person name="Sisk P."/>
            <person name="Stolte C."/>
            <person name="Sykes S."/>
            <person name="Wortman J."/>
            <person name="Nusbaum C."/>
            <person name="Birren B."/>
        </authorList>
    </citation>
    <scope>NUCLEOTIDE SEQUENCE [LARGE SCALE GENOMIC DNA]</scope>
    <source>
        <strain evidence="7 8">7_3_47FAA</strain>
    </source>
</reference>
<dbReference type="HAMAP" id="MF_00978">
    <property type="entry name" value="Bifunct_BirA"/>
    <property type="match status" value="1"/>
</dbReference>
<evidence type="ECO:0000256" key="1">
    <source>
        <dbReference type="ARBA" id="ARBA00022598"/>
    </source>
</evidence>
<dbReference type="InterPro" id="IPR036390">
    <property type="entry name" value="WH_DNA-bd_sf"/>
</dbReference>
<dbReference type="SUPFAM" id="SSF55681">
    <property type="entry name" value="Class II aaRS and biotin synthetases"/>
    <property type="match status" value="1"/>
</dbReference>
<keyword evidence="3 5" id="KW-0067">ATP-binding</keyword>
<dbReference type="EC" id="6.3.4.15" evidence="5"/>
<feature type="binding site" evidence="5">
    <location>
        <position position="118"/>
    </location>
    <ligand>
        <name>biotin</name>
        <dbReference type="ChEBI" id="CHEBI:57586"/>
    </ligand>
</feature>
<dbReference type="PROSITE" id="PS51733">
    <property type="entry name" value="BPL_LPL_CATALYTIC"/>
    <property type="match status" value="1"/>
</dbReference>
<dbReference type="GO" id="GO:0004077">
    <property type="term" value="F:biotin--[biotin carboxyl-carrier protein] ligase activity"/>
    <property type="evidence" value="ECO:0007669"/>
    <property type="project" value="UniProtKB-UniRule"/>
</dbReference>
<comment type="similarity">
    <text evidence="5">Belongs to the biotin--protein ligase family.</text>
</comment>
<dbReference type="Gene3D" id="3.30.930.10">
    <property type="entry name" value="Bira Bifunctional Protein, Domain 2"/>
    <property type="match status" value="1"/>
</dbReference>
<dbReference type="InterPro" id="IPR003142">
    <property type="entry name" value="BPL_C"/>
</dbReference>
<comment type="caution">
    <text evidence="7">The sequence shown here is derived from an EMBL/GenBank/DDBJ whole genome shotgun (WGS) entry which is preliminary data.</text>
</comment>
<keyword evidence="5" id="KW-0238">DNA-binding</keyword>
<dbReference type="GO" id="GO:0009249">
    <property type="term" value="P:protein lipoylation"/>
    <property type="evidence" value="ECO:0007669"/>
    <property type="project" value="UniProtKB-ARBA"/>
</dbReference>
<keyword evidence="5" id="KW-0805">Transcription regulation</keyword>
<dbReference type="InterPro" id="IPR013196">
    <property type="entry name" value="HTH_11"/>
</dbReference>
<dbReference type="SUPFAM" id="SSF46785">
    <property type="entry name" value="Winged helix' DNA-binding domain"/>
    <property type="match status" value="1"/>
</dbReference>
<dbReference type="Pfam" id="PF03099">
    <property type="entry name" value="BPL_LplA_LipB"/>
    <property type="match status" value="1"/>
</dbReference>
<dbReference type="Proteomes" id="UP000011747">
    <property type="component" value="Unassembled WGS sequence"/>
</dbReference>
<comment type="function">
    <text evidence="5">Acts both as a biotin--[acetyl-CoA-carboxylase] ligase and a repressor.</text>
</comment>
<protein>
    <recommendedName>
        <fullName evidence="5">Bifunctional ligase/repressor BirA</fullName>
    </recommendedName>
    <alternativeName>
        <fullName evidence="5">Biotin--[acetyl-CoA-carboxylase] ligase</fullName>
        <ecNumber evidence="5">6.3.4.15</ecNumber>
    </alternativeName>
    <alternativeName>
        <fullName evidence="5">Biotin--protein ligase</fullName>
    </alternativeName>
    <alternativeName>
        <fullName evidence="5">Biotin-[acetyl-CoA carboxylase] synthetase</fullName>
    </alternativeName>
</protein>
<keyword evidence="4 5" id="KW-0092">Biotin</keyword>
<feature type="binding site" evidence="5">
    <location>
        <begin position="122"/>
        <end position="124"/>
    </location>
    <ligand>
        <name>biotin</name>
        <dbReference type="ChEBI" id="CHEBI:57586"/>
    </ligand>
</feature>
<dbReference type="AlphaFoldDB" id="G9QP39"/>
<evidence type="ECO:0000256" key="5">
    <source>
        <dbReference type="HAMAP-Rule" id="MF_00978"/>
    </source>
</evidence>
<dbReference type="GO" id="GO:0006355">
    <property type="term" value="P:regulation of DNA-templated transcription"/>
    <property type="evidence" value="ECO:0007669"/>
    <property type="project" value="UniProtKB-UniRule"/>
</dbReference>
<evidence type="ECO:0000256" key="2">
    <source>
        <dbReference type="ARBA" id="ARBA00022741"/>
    </source>
</evidence>
<dbReference type="InterPro" id="IPR008988">
    <property type="entry name" value="Transcriptional_repressor_C"/>
</dbReference>
<evidence type="ECO:0000313" key="7">
    <source>
        <dbReference type="EMBL" id="EHL74295.1"/>
    </source>
</evidence>
<dbReference type="RefSeq" id="WP_003355116.1">
    <property type="nucleotide sequence ID" value="NZ_JH414764.1"/>
</dbReference>